<dbReference type="EMBL" id="JAFBRM010000003">
    <property type="protein sequence ID" value="MBM1714586.1"/>
    <property type="molecule type" value="Genomic_DNA"/>
</dbReference>
<dbReference type="RefSeq" id="WP_203242642.1">
    <property type="nucleotide sequence ID" value="NZ_JAFBRH010000003.1"/>
</dbReference>
<keyword evidence="4" id="KW-1185">Reference proteome</keyword>
<dbReference type="Pfam" id="PF01551">
    <property type="entry name" value="Peptidase_M23"/>
    <property type="match status" value="1"/>
</dbReference>
<feature type="domain" description="M23ase beta-sheet core" evidence="2">
    <location>
        <begin position="62"/>
        <end position="180"/>
    </location>
</feature>
<dbReference type="InterPro" id="IPR016047">
    <property type="entry name" value="M23ase_b-sheet_dom"/>
</dbReference>
<dbReference type="GO" id="GO:0004222">
    <property type="term" value="F:metalloendopeptidase activity"/>
    <property type="evidence" value="ECO:0007669"/>
    <property type="project" value="TreeGrafter"/>
</dbReference>
<dbReference type="PANTHER" id="PTHR21666:SF270">
    <property type="entry name" value="MUREIN HYDROLASE ACTIVATOR ENVC"/>
    <property type="match status" value="1"/>
</dbReference>
<feature type="signal peptide" evidence="1">
    <location>
        <begin position="1"/>
        <end position="19"/>
    </location>
</feature>
<comment type="caution">
    <text evidence="3">The sequence shown here is derived from an EMBL/GenBank/DDBJ whole genome shotgun (WGS) entry which is preliminary data.</text>
</comment>
<evidence type="ECO:0000313" key="3">
    <source>
        <dbReference type="EMBL" id="MBM1714586.1"/>
    </source>
</evidence>
<feature type="chain" id="PRO_5041953912" evidence="1">
    <location>
        <begin position="20"/>
        <end position="324"/>
    </location>
</feature>
<protein>
    <submittedName>
        <fullName evidence="3">M23 family metallopeptidase</fullName>
    </submittedName>
</protein>
<evidence type="ECO:0000259" key="2">
    <source>
        <dbReference type="Pfam" id="PF01551"/>
    </source>
</evidence>
<dbReference type="SUPFAM" id="SSF51261">
    <property type="entry name" value="Duplicated hybrid motif"/>
    <property type="match status" value="1"/>
</dbReference>
<dbReference type="InterPro" id="IPR011055">
    <property type="entry name" value="Dup_hybrid_motif"/>
</dbReference>
<gene>
    <name evidence="3" type="ORF">JQV55_13525</name>
</gene>
<dbReference type="CDD" id="cd12797">
    <property type="entry name" value="M23_peptidase"/>
    <property type="match status" value="1"/>
</dbReference>
<dbReference type="InterPro" id="IPR050570">
    <property type="entry name" value="Cell_wall_metabolism_enzyme"/>
</dbReference>
<evidence type="ECO:0000256" key="1">
    <source>
        <dbReference type="SAM" id="SignalP"/>
    </source>
</evidence>
<proteinExistence type="predicted"/>
<dbReference type="AlphaFoldDB" id="A0AAE3B7J0"/>
<organism evidence="3 4">
    <name type="scientific">Sulfitobacter geojensis</name>
    <dbReference type="NCBI Taxonomy" id="1342299"/>
    <lineage>
        <taxon>Bacteria</taxon>
        <taxon>Pseudomonadati</taxon>
        <taxon>Pseudomonadota</taxon>
        <taxon>Alphaproteobacteria</taxon>
        <taxon>Rhodobacterales</taxon>
        <taxon>Roseobacteraceae</taxon>
        <taxon>Sulfitobacter</taxon>
    </lineage>
</organism>
<reference evidence="3 4" key="1">
    <citation type="submission" date="2021-01" db="EMBL/GenBank/DDBJ databases">
        <title>Diatom-associated Roseobacters Show Island Model of Population Structure.</title>
        <authorList>
            <person name="Qu L."/>
            <person name="Feng X."/>
            <person name="Chen Y."/>
            <person name="Li L."/>
            <person name="Wang X."/>
            <person name="Hu Z."/>
            <person name="Wang H."/>
            <person name="Luo H."/>
        </authorList>
    </citation>
    <scope>NUCLEOTIDE SEQUENCE [LARGE SCALE GENOMIC DNA]</scope>
    <source>
        <strain evidence="3 4">TR60-84</strain>
    </source>
</reference>
<sequence length="324" mass="34782">MIKRGLWALFLPFAGIASAEGLTLQLPVDCALGDTCYIQQYMDRDPDTGFRDFRCSGLSYDGHKGTDFALPTRAAMQAGVDVFAAADGRVRGFRDGMPDTGYSEETAAAIEGKECGNGVVLLHPDGWETQYCHMKQGSIAIRNGQTVKAGDILGQIGQSGRAEFPHLHLSVRQGGKPVDPFDPDGTVSCATPGDSTLWAQTPIYQPGGIVDVGISDKMPEYADVKEGIAAVGSLNVSSPALIVYGFSFGTQKNDIVRLEITGPQGTVISENRKLTRRHAQAFRAVGKRLRSGDAWPIGTYVARATLLRDGKEISTQKTEIQIDG</sequence>
<accession>A0AAE3B7J0</accession>
<dbReference type="Proteomes" id="UP000732193">
    <property type="component" value="Unassembled WGS sequence"/>
</dbReference>
<dbReference type="Gene3D" id="2.70.70.10">
    <property type="entry name" value="Glucose Permease (Domain IIA)"/>
    <property type="match status" value="1"/>
</dbReference>
<name>A0AAE3B7J0_9RHOB</name>
<evidence type="ECO:0000313" key="4">
    <source>
        <dbReference type="Proteomes" id="UP000732193"/>
    </source>
</evidence>
<keyword evidence="1" id="KW-0732">Signal</keyword>
<dbReference type="PANTHER" id="PTHR21666">
    <property type="entry name" value="PEPTIDASE-RELATED"/>
    <property type="match status" value="1"/>
</dbReference>